<feature type="domain" description="Pyruvate/ketoisovalerate oxidoreductase catalytic" evidence="2">
    <location>
        <begin position="14"/>
        <end position="134"/>
    </location>
</feature>
<dbReference type="Gene3D" id="3.40.920.10">
    <property type="entry name" value="Pyruvate-ferredoxin oxidoreductase, PFOR, domain III"/>
    <property type="match status" value="1"/>
</dbReference>
<dbReference type="EMBL" id="BARU01000878">
    <property type="protein sequence ID" value="GAH26160.1"/>
    <property type="molecule type" value="Genomic_DNA"/>
</dbReference>
<gene>
    <name evidence="3" type="ORF">S03H2_02585</name>
</gene>
<accession>X1F0Q4</accession>
<dbReference type="InterPro" id="IPR052554">
    <property type="entry name" value="2-oxoglutarate_synth_KorC"/>
</dbReference>
<dbReference type="InterPro" id="IPR002869">
    <property type="entry name" value="Pyrv_flavodox_OxRed_cen"/>
</dbReference>
<evidence type="ECO:0000259" key="2">
    <source>
        <dbReference type="Pfam" id="PF01558"/>
    </source>
</evidence>
<dbReference type="Pfam" id="PF01558">
    <property type="entry name" value="POR"/>
    <property type="match status" value="1"/>
</dbReference>
<feature type="non-terminal residue" evidence="3">
    <location>
        <position position="134"/>
    </location>
</feature>
<dbReference type="GO" id="GO:0016903">
    <property type="term" value="F:oxidoreductase activity, acting on the aldehyde or oxo group of donors"/>
    <property type="evidence" value="ECO:0007669"/>
    <property type="project" value="InterPro"/>
</dbReference>
<dbReference type="PANTHER" id="PTHR42730">
    <property type="entry name" value="2-OXOGLUTARATE SYNTHASE SUBUNIT KORC"/>
    <property type="match status" value="1"/>
</dbReference>
<organism evidence="3">
    <name type="scientific">marine sediment metagenome</name>
    <dbReference type="NCBI Taxonomy" id="412755"/>
    <lineage>
        <taxon>unclassified sequences</taxon>
        <taxon>metagenomes</taxon>
        <taxon>ecological metagenomes</taxon>
    </lineage>
</organism>
<evidence type="ECO:0000256" key="1">
    <source>
        <dbReference type="ARBA" id="ARBA00023002"/>
    </source>
</evidence>
<reference evidence="3" key="1">
    <citation type="journal article" date="2014" name="Front. Microbiol.">
        <title>High frequency of phylogenetically diverse reductive dehalogenase-homologous genes in deep subseafloor sedimentary metagenomes.</title>
        <authorList>
            <person name="Kawai M."/>
            <person name="Futagami T."/>
            <person name="Toyoda A."/>
            <person name="Takaki Y."/>
            <person name="Nishi S."/>
            <person name="Hori S."/>
            <person name="Arai W."/>
            <person name="Tsubouchi T."/>
            <person name="Morono Y."/>
            <person name="Uchiyama I."/>
            <person name="Ito T."/>
            <person name="Fujiyama A."/>
            <person name="Inagaki F."/>
            <person name="Takami H."/>
        </authorList>
    </citation>
    <scope>NUCLEOTIDE SEQUENCE</scope>
    <source>
        <strain evidence="3">Expedition CK06-06</strain>
    </source>
</reference>
<proteinExistence type="predicted"/>
<dbReference type="InterPro" id="IPR019752">
    <property type="entry name" value="Pyrv/ketoisovalerate_OxRed_cat"/>
</dbReference>
<name>X1F0Q4_9ZZZZ</name>
<keyword evidence="1" id="KW-0560">Oxidoreductase</keyword>
<dbReference type="PANTHER" id="PTHR42730:SF1">
    <property type="entry name" value="2-OXOGLUTARATE SYNTHASE SUBUNIT KORC"/>
    <property type="match status" value="1"/>
</dbReference>
<protein>
    <recommendedName>
        <fullName evidence="2">Pyruvate/ketoisovalerate oxidoreductase catalytic domain-containing protein</fullName>
    </recommendedName>
</protein>
<sequence length="134" mass="14116">MAEISTQVRLCGFGGQGVILAGTMLGYAGINDEKWVAGSNSYGAAARGGTCRADVIISDKPISFPHVVEADVLIAMSQKAYDVYIKNVETGAGIVIYDEQMVSPKEISGLKQIGIPATNAAIRELNSKQVVNIV</sequence>
<dbReference type="SUPFAM" id="SSF53323">
    <property type="entry name" value="Pyruvate-ferredoxin oxidoreductase, PFOR, domain III"/>
    <property type="match status" value="1"/>
</dbReference>
<evidence type="ECO:0000313" key="3">
    <source>
        <dbReference type="EMBL" id="GAH26160.1"/>
    </source>
</evidence>
<dbReference type="AlphaFoldDB" id="X1F0Q4"/>
<comment type="caution">
    <text evidence="3">The sequence shown here is derived from an EMBL/GenBank/DDBJ whole genome shotgun (WGS) entry which is preliminary data.</text>
</comment>